<evidence type="ECO:0000256" key="2">
    <source>
        <dbReference type="SAM" id="MobiDB-lite"/>
    </source>
</evidence>
<keyword evidence="5" id="KW-1185">Reference proteome</keyword>
<name>A0ABU9YS45_9PROT</name>
<dbReference type="InterPro" id="IPR050300">
    <property type="entry name" value="GDXG_lipolytic_enzyme"/>
</dbReference>
<dbReference type="InterPro" id="IPR013094">
    <property type="entry name" value="AB_hydrolase_3"/>
</dbReference>
<dbReference type="Gene3D" id="3.40.50.1820">
    <property type="entry name" value="alpha/beta hydrolase"/>
    <property type="match status" value="1"/>
</dbReference>
<dbReference type="PANTHER" id="PTHR48081">
    <property type="entry name" value="AB HYDROLASE SUPERFAMILY PROTEIN C4A8.06C"/>
    <property type="match status" value="1"/>
</dbReference>
<dbReference type="InterPro" id="IPR029058">
    <property type="entry name" value="AB_hydrolase_fold"/>
</dbReference>
<accession>A0ABU9YS45</accession>
<gene>
    <name evidence="4" type="ORF">WG926_25225</name>
</gene>
<reference evidence="4 5" key="1">
    <citation type="submission" date="2024-03" db="EMBL/GenBank/DDBJ databases">
        <title>High-quality draft genome sequencing of Tistrella sp. BH-R2-4.</title>
        <authorList>
            <person name="Dong C."/>
        </authorList>
    </citation>
    <scope>NUCLEOTIDE SEQUENCE [LARGE SCALE GENOMIC DNA]</scope>
    <source>
        <strain evidence="4 5">BH-R2-4</strain>
    </source>
</reference>
<sequence length="314" mass="33034">MTDCHASPSAPDADPTGTTMAASDAERAYNARAAVPDHPVIFARWASEAAAARADFTRSGRFRPAIVYGRRGDQVLDLVMPETRPVAGGGVPVPLLVFFHGGYWQAMSRESFTQLARGYAARGAAVALVDYTLAPATTVAGIVEEAREAVALLWRLAPALGLDRRRTVVAGHSAGGQIVGMLAATDWAARDPALAAAAPLIAGGVAISGVFDLEPLIATSINAKLGLDAAAARAVSPHRLAPQPCTRLVLAVGGDESSEFHRQSRDFGRRWRAAGARVDTIDLPGRHHMSAVEALGEDDHPLMRATLRLLGTDD</sequence>
<dbReference type="EMBL" id="JBBKTW010000012">
    <property type="protein sequence ID" value="MEN2991639.1"/>
    <property type="molecule type" value="Genomic_DNA"/>
</dbReference>
<evidence type="ECO:0000259" key="3">
    <source>
        <dbReference type="Pfam" id="PF07859"/>
    </source>
</evidence>
<evidence type="ECO:0000256" key="1">
    <source>
        <dbReference type="ARBA" id="ARBA00022801"/>
    </source>
</evidence>
<dbReference type="GO" id="GO:0016787">
    <property type="term" value="F:hydrolase activity"/>
    <property type="evidence" value="ECO:0007669"/>
    <property type="project" value="UniProtKB-KW"/>
</dbReference>
<proteinExistence type="predicted"/>
<feature type="region of interest" description="Disordered" evidence="2">
    <location>
        <begin position="1"/>
        <end position="21"/>
    </location>
</feature>
<dbReference type="Proteomes" id="UP001413721">
    <property type="component" value="Unassembled WGS sequence"/>
</dbReference>
<keyword evidence="1 4" id="KW-0378">Hydrolase</keyword>
<organism evidence="4 5">
    <name type="scientific">Tistrella arctica</name>
    <dbReference type="NCBI Taxonomy" id="3133430"/>
    <lineage>
        <taxon>Bacteria</taxon>
        <taxon>Pseudomonadati</taxon>
        <taxon>Pseudomonadota</taxon>
        <taxon>Alphaproteobacteria</taxon>
        <taxon>Geminicoccales</taxon>
        <taxon>Geminicoccaceae</taxon>
        <taxon>Tistrella</taxon>
    </lineage>
</organism>
<feature type="domain" description="Alpha/beta hydrolase fold-3" evidence="3">
    <location>
        <begin position="96"/>
        <end position="288"/>
    </location>
</feature>
<comment type="caution">
    <text evidence="4">The sequence shown here is derived from an EMBL/GenBank/DDBJ whole genome shotgun (WGS) entry which is preliminary data.</text>
</comment>
<dbReference type="Pfam" id="PF07859">
    <property type="entry name" value="Abhydrolase_3"/>
    <property type="match status" value="1"/>
</dbReference>
<dbReference type="SUPFAM" id="SSF53474">
    <property type="entry name" value="alpha/beta-Hydrolases"/>
    <property type="match status" value="1"/>
</dbReference>
<protein>
    <submittedName>
        <fullName evidence="4">Alpha/beta hydrolase</fullName>
    </submittedName>
</protein>
<dbReference type="PANTHER" id="PTHR48081:SF33">
    <property type="entry name" value="KYNURENINE FORMAMIDASE"/>
    <property type="match status" value="1"/>
</dbReference>
<evidence type="ECO:0000313" key="5">
    <source>
        <dbReference type="Proteomes" id="UP001413721"/>
    </source>
</evidence>
<dbReference type="RefSeq" id="WP_345935733.1">
    <property type="nucleotide sequence ID" value="NZ_JBBKTV010000014.1"/>
</dbReference>
<evidence type="ECO:0000313" key="4">
    <source>
        <dbReference type="EMBL" id="MEN2991639.1"/>
    </source>
</evidence>